<evidence type="ECO:0000256" key="8">
    <source>
        <dbReference type="ARBA" id="ARBA00022912"/>
    </source>
</evidence>
<comment type="caution">
    <text evidence="18">The sequence shown here is derived from an EMBL/GenBank/DDBJ whole genome shotgun (WGS) entry which is preliminary data.</text>
</comment>
<evidence type="ECO:0000256" key="12">
    <source>
        <dbReference type="ARBA" id="ARBA00053915"/>
    </source>
</evidence>
<dbReference type="InterPro" id="IPR016130">
    <property type="entry name" value="Tyr_Pase_AS"/>
</dbReference>
<keyword evidence="9" id="KW-0539">Nucleus</keyword>
<accession>A0A9D3SY20</accession>
<dbReference type="PRINTS" id="PR00700">
    <property type="entry name" value="PRTYPHPHTASE"/>
</dbReference>
<dbReference type="Proteomes" id="UP001046870">
    <property type="component" value="Chromosome 18"/>
</dbReference>
<dbReference type="FunFam" id="3.90.190.10:FF:000063">
    <property type="entry name" value="Dual specificity phosphatase 23"/>
    <property type="match status" value="1"/>
</dbReference>
<evidence type="ECO:0000256" key="11">
    <source>
        <dbReference type="ARBA" id="ARBA00048336"/>
    </source>
</evidence>
<proteinExistence type="inferred from homology"/>
<dbReference type="Pfam" id="PF22784">
    <property type="entry name" value="PTP-SAK"/>
    <property type="match status" value="1"/>
</dbReference>
<dbReference type="SUPFAM" id="SSF52799">
    <property type="entry name" value="(Phosphotyrosine protein) phosphatases II"/>
    <property type="match status" value="1"/>
</dbReference>
<dbReference type="EC" id="3.1.3.48" evidence="4"/>
<dbReference type="SMART" id="SM00195">
    <property type="entry name" value="DSPc"/>
    <property type="match status" value="1"/>
</dbReference>
<dbReference type="InterPro" id="IPR050561">
    <property type="entry name" value="PTP"/>
</dbReference>
<evidence type="ECO:0000259" key="16">
    <source>
        <dbReference type="PROSITE" id="PS50055"/>
    </source>
</evidence>
<comment type="function">
    <text evidence="12">Protein phosphatase that mediates dephosphorylation of proteins phosphorylated on Tyr and Ser/Thr residues. In vitro, it can dephosphorylate p44-ERK1 (MAPK3) but not p54 SAPK-beta (MAPK10) in vitro. Able to enhance activation of JNK and p38 (MAPK14).</text>
</comment>
<keyword evidence="19" id="KW-1185">Reference proteome</keyword>
<comment type="subcellular location">
    <subcellularLocation>
        <location evidence="2">Cytoplasm</location>
        <location evidence="2">Cytosol</location>
    </subcellularLocation>
    <subcellularLocation>
        <location evidence="1">Nucleus</location>
    </subcellularLocation>
</comment>
<feature type="domain" description="Tyrosine-protein phosphatase" evidence="15">
    <location>
        <begin position="8"/>
        <end position="150"/>
    </location>
</feature>
<evidence type="ECO:0000256" key="14">
    <source>
        <dbReference type="ARBA" id="ARBA00081937"/>
    </source>
</evidence>
<evidence type="ECO:0000256" key="10">
    <source>
        <dbReference type="ARBA" id="ARBA00047761"/>
    </source>
</evidence>
<reference evidence="18" key="1">
    <citation type="submission" date="2021-01" db="EMBL/GenBank/DDBJ databases">
        <authorList>
            <person name="Zahm M."/>
            <person name="Roques C."/>
            <person name="Cabau C."/>
            <person name="Klopp C."/>
            <person name="Donnadieu C."/>
            <person name="Jouanno E."/>
            <person name="Lampietro C."/>
            <person name="Louis A."/>
            <person name="Herpin A."/>
            <person name="Echchiki A."/>
            <person name="Berthelot C."/>
            <person name="Parey E."/>
            <person name="Roest-Crollius H."/>
            <person name="Braasch I."/>
            <person name="Postlethwait J."/>
            <person name="Bobe J."/>
            <person name="Montfort J."/>
            <person name="Bouchez O."/>
            <person name="Begum T."/>
            <person name="Mejri S."/>
            <person name="Adams A."/>
            <person name="Chen W.-J."/>
            <person name="Guiguen Y."/>
        </authorList>
    </citation>
    <scope>NUCLEOTIDE SEQUENCE</scope>
    <source>
        <strain evidence="18">YG-15Mar2019-1</strain>
        <tissue evidence="18">Brain</tissue>
    </source>
</reference>
<dbReference type="OrthoDB" id="9993594at2759"/>
<feature type="domain" description="Tyrosine specific protein phosphatases" evidence="17">
    <location>
        <begin position="77"/>
        <end position="142"/>
    </location>
</feature>
<evidence type="ECO:0000256" key="5">
    <source>
        <dbReference type="ARBA" id="ARBA00013081"/>
    </source>
</evidence>
<dbReference type="PROSITE" id="PS50055">
    <property type="entry name" value="TYR_PHOSPHATASE_PTP"/>
    <property type="match status" value="1"/>
</dbReference>
<protein>
    <recommendedName>
        <fullName evidence="13">Dual specificity protein phosphatase 23</fullName>
        <ecNumber evidence="5">3.1.3.16</ecNumber>
        <ecNumber evidence="4">3.1.3.48</ecNumber>
    </recommendedName>
    <alternativeName>
        <fullName evidence="14">Low molecular mass dual specificity phosphatase 3</fullName>
    </alternativeName>
</protein>
<gene>
    <name evidence="18" type="ORF">MATL_G00205330</name>
</gene>
<dbReference type="InterPro" id="IPR020422">
    <property type="entry name" value="TYR_PHOSPHATASE_DUAL_dom"/>
</dbReference>
<evidence type="ECO:0000256" key="4">
    <source>
        <dbReference type="ARBA" id="ARBA00013064"/>
    </source>
</evidence>
<dbReference type="PROSITE" id="PS50056">
    <property type="entry name" value="TYR_PHOSPHATASE_2"/>
    <property type="match status" value="1"/>
</dbReference>
<keyword evidence="7" id="KW-0378">Hydrolase</keyword>
<feature type="domain" description="Tyrosine-protein phosphatase" evidence="16">
    <location>
        <begin position="57"/>
        <end position="109"/>
    </location>
</feature>
<dbReference type="PROSITE" id="PS50054">
    <property type="entry name" value="TYR_PHOSPHATASE_DUAL"/>
    <property type="match status" value="1"/>
</dbReference>
<dbReference type="EMBL" id="JAFDVH010000018">
    <property type="protein sequence ID" value="KAG7461041.1"/>
    <property type="molecule type" value="Genomic_DNA"/>
</dbReference>
<dbReference type="GO" id="GO:0004722">
    <property type="term" value="F:protein serine/threonine phosphatase activity"/>
    <property type="evidence" value="ECO:0007669"/>
    <property type="project" value="UniProtKB-EC"/>
</dbReference>
<evidence type="ECO:0000256" key="9">
    <source>
        <dbReference type="ARBA" id="ARBA00023242"/>
    </source>
</evidence>
<comment type="catalytic activity">
    <reaction evidence="10">
        <text>O-phospho-L-seryl-[protein] + H2O = L-seryl-[protein] + phosphate</text>
        <dbReference type="Rhea" id="RHEA:20629"/>
        <dbReference type="Rhea" id="RHEA-COMP:9863"/>
        <dbReference type="Rhea" id="RHEA-COMP:11604"/>
        <dbReference type="ChEBI" id="CHEBI:15377"/>
        <dbReference type="ChEBI" id="CHEBI:29999"/>
        <dbReference type="ChEBI" id="CHEBI:43474"/>
        <dbReference type="ChEBI" id="CHEBI:83421"/>
        <dbReference type="EC" id="3.1.3.16"/>
    </reaction>
</comment>
<dbReference type="PROSITE" id="PS00383">
    <property type="entry name" value="TYR_PHOSPHATASE_1"/>
    <property type="match status" value="1"/>
</dbReference>
<comment type="similarity">
    <text evidence="3">Belongs to the protein-tyrosine phosphatase family. Non-receptor class dual specificity subfamily.</text>
</comment>
<evidence type="ECO:0000256" key="6">
    <source>
        <dbReference type="ARBA" id="ARBA00022490"/>
    </source>
</evidence>
<evidence type="ECO:0000256" key="13">
    <source>
        <dbReference type="ARBA" id="ARBA00068789"/>
    </source>
</evidence>
<name>A0A9D3SY20_MEGAT</name>
<dbReference type="InterPro" id="IPR000387">
    <property type="entry name" value="Tyr_Pase_dom"/>
</dbReference>
<evidence type="ECO:0000256" key="3">
    <source>
        <dbReference type="ARBA" id="ARBA00008601"/>
    </source>
</evidence>
<evidence type="ECO:0000256" key="7">
    <source>
        <dbReference type="ARBA" id="ARBA00022801"/>
    </source>
</evidence>
<dbReference type="SMART" id="SM00404">
    <property type="entry name" value="PTPc_motif"/>
    <property type="match status" value="1"/>
</dbReference>
<dbReference type="InterPro" id="IPR003595">
    <property type="entry name" value="Tyr_Pase_cat"/>
</dbReference>
<keyword evidence="8" id="KW-0904">Protein phosphatase</keyword>
<dbReference type="GO" id="GO:0005829">
    <property type="term" value="C:cytosol"/>
    <property type="evidence" value="ECO:0007669"/>
    <property type="project" value="UniProtKB-SubCell"/>
</dbReference>
<evidence type="ECO:0000256" key="2">
    <source>
        <dbReference type="ARBA" id="ARBA00004514"/>
    </source>
</evidence>
<dbReference type="EC" id="3.1.3.16" evidence="5"/>
<dbReference type="GO" id="GO:0005634">
    <property type="term" value="C:nucleus"/>
    <property type="evidence" value="ECO:0007669"/>
    <property type="project" value="UniProtKB-SubCell"/>
</dbReference>
<dbReference type="Gene3D" id="3.90.190.10">
    <property type="entry name" value="Protein tyrosine phosphatase superfamily"/>
    <property type="match status" value="1"/>
</dbReference>
<evidence type="ECO:0000259" key="15">
    <source>
        <dbReference type="PROSITE" id="PS50054"/>
    </source>
</evidence>
<evidence type="ECO:0000313" key="19">
    <source>
        <dbReference type="Proteomes" id="UP001046870"/>
    </source>
</evidence>
<dbReference type="InterPro" id="IPR029021">
    <property type="entry name" value="Prot-tyrosine_phosphatase-like"/>
</dbReference>
<sequence>MVSLRPDNFSWVEAGVLAGMAFPQHRANLQYLVDHGFRHLVSIEAPEKLPGIKDFPQLTSHPIVVTDWATPTEAQINQFLAIVQEAKSRNEPVAVHCTAGMGRTGTFLACYLARTKNLRGDDAIALLRQTREHSVETDGQRELVRRFGRQ</sequence>
<dbReference type="AlphaFoldDB" id="A0A9D3SY20"/>
<dbReference type="GO" id="GO:0004725">
    <property type="term" value="F:protein tyrosine phosphatase activity"/>
    <property type="evidence" value="ECO:0007669"/>
    <property type="project" value="UniProtKB-EC"/>
</dbReference>
<dbReference type="InterPro" id="IPR000242">
    <property type="entry name" value="PTP_cat"/>
</dbReference>
<keyword evidence="6" id="KW-0963">Cytoplasm</keyword>
<evidence type="ECO:0000259" key="17">
    <source>
        <dbReference type="PROSITE" id="PS50056"/>
    </source>
</evidence>
<dbReference type="PANTHER" id="PTHR23339">
    <property type="entry name" value="TYROSINE SPECIFIC PROTEIN PHOSPHATASE AND DUAL SPECIFICITY PROTEIN PHOSPHATASE"/>
    <property type="match status" value="1"/>
</dbReference>
<organism evidence="18 19">
    <name type="scientific">Megalops atlanticus</name>
    <name type="common">Tarpon</name>
    <name type="synonym">Clupea gigantea</name>
    <dbReference type="NCBI Taxonomy" id="7932"/>
    <lineage>
        <taxon>Eukaryota</taxon>
        <taxon>Metazoa</taxon>
        <taxon>Chordata</taxon>
        <taxon>Craniata</taxon>
        <taxon>Vertebrata</taxon>
        <taxon>Euteleostomi</taxon>
        <taxon>Actinopterygii</taxon>
        <taxon>Neopterygii</taxon>
        <taxon>Teleostei</taxon>
        <taxon>Elopiformes</taxon>
        <taxon>Megalopidae</taxon>
        <taxon>Megalops</taxon>
    </lineage>
</organism>
<evidence type="ECO:0000256" key="1">
    <source>
        <dbReference type="ARBA" id="ARBA00004123"/>
    </source>
</evidence>
<dbReference type="InterPro" id="IPR057023">
    <property type="entry name" value="PTP-SAK"/>
</dbReference>
<evidence type="ECO:0000313" key="18">
    <source>
        <dbReference type="EMBL" id="KAG7461041.1"/>
    </source>
</evidence>
<comment type="catalytic activity">
    <reaction evidence="11">
        <text>O-phospho-L-threonyl-[protein] + H2O = L-threonyl-[protein] + phosphate</text>
        <dbReference type="Rhea" id="RHEA:47004"/>
        <dbReference type="Rhea" id="RHEA-COMP:11060"/>
        <dbReference type="Rhea" id="RHEA-COMP:11605"/>
        <dbReference type="ChEBI" id="CHEBI:15377"/>
        <dbReference type="ChEBI" id="CHEBI:30013"/>
        <dbReference type="ChEBI" id="CHEBI:43474"/>
        <dbReference type="ChEBI" id="CHEBI:61977"/>
        <dbReference type="EC" id="3.1.3.16"/>
    </reaction>
</comment>